<sequence>MSIFLVNISHRSSHWPAEQVEHAMSADRITPGTNERLERNKSSVVIRECPASLRMGGVCGQRVAIGLSSLSPVKECPLLGGDPNYPGPFVRYWKRDGEPELSQGTNEGTKVVCRVPPGFKQLVPVFLIPANFRYTELLSRWGGDFAIQTRISVRVKYAQYATIPVVCARRTTPATKHNAYQVSH</sequence>
<evidence type="ECO:0000313" key="1">
    <source>
        <dbReference type="EMBL" id="KAJ7703905.1"/>
    </source>
</evidence>
<keyword evidence="2" id="KW-1185">Reference proteome</keyword>
<accession>A0AAD7GRX4</accession>
<protein>
    <submittedName>
        <fullName evidence="1">Uncharacterized protein</fullName>
    </submittedName>
</protein>
<comment type="caution">
    <text evidence="1">The sequence shown here is derived from an EMBL/GenBank/DDBJ whole genome shotgun (WGS) entry which is preliminary data.</text>
</comment>
<evidence type="ECO:0000313" key="2">
    <source>
        <dbReference type="Proteomes" id="UP001221757"/>
    </source>
</evidence>
<proteinExistence type="predicted"/>
<dbReference type="AlphaFoldDB" id="A0AAD7GRX4"/>
<dbReference type="EMBL" id="JARKIE010000011">
    <property type="protein sequence ID" value="KAJ7703905.1"/>
    <property type="molecule type" value="Genomic_DNA"/>
</dbReference>
<name>A0AAD7GRX4_MYCRO</name>
<organism evidence="1 2">
    <name type="scientific">Mycena rosella</name>
    <name type="common">Pink bonnet</name>
    <name type="synonym">Agaricus rosellus</name>
    <dbReference type="NCBI Taxonomy" id="1033263"/>
    <lineage>
        <taxon>Eukaryota</taxon>
        <taxon>Fungi</taxon>
        <taxon>Dikarya</taxon>
        <taxon>Basidiomycota</taxon>
        <taxon>Agaricomycotina</taxon>
        <taxon>Agaricomycetes</taxon>
        <taxon>Agaricomycetidae</taxon>
        <taxon>Agaricales</taxon>
        <taxon>Marasmiineae</taxon>
        <taxon>Mycenaceae</taxon>
        <taxon>Mycena</taxon>
    </lineage>
</organism>
<reference evidence="1" key="1">
    <citation type="submission" date="2023-03" db="EMBL/GenBank/DDBJ databases">
        <title>Massive genome expansion in bonnet fungi (Mycena s.s.) driven by repeated elements and novel gene families across ecological guilds.</title>
        <authorList>
            <consortium name="Lawrence Berkeley National Laboratory"/>
            <person name="Harder C.B."/>
            <person name="Miyauchi S."/>
            <person name="Viragh M."/>
            <person name="Kuo A."/>
            <person name="Thoen E."/>
            <person name="Andreopoulos B."/>
            <person name="Lu D."/>
            <person name="Skrede I."/>
            <person name="Drula E."/>
            <person name="Henrissat B."/>
            <person name="Morin E."/>
            <person name="Kohler A."/>
            <person name="Barry K."/>
            <person name="LaButti K."/>
            <person name="Morin E."/>
            <person name="Salamov A."/>
            <person name="Lipzen A."/>
            <person name="Mereny Z."/>
            <person name="Hegedus B."/>
            <person name="Baldrian P."/>
            <person name="Stursova M."/>
            <person name="Weitz H."/>
            <person name="Taylor A."/>
            <person name="Grigoriev I.V."/>
            <person name="Nagy L.G."/>
            <person name="Martin F."/>
            <person name="Kauserud H."/>
        </authorList>
    </citation>
    <scope>NUCLEOTIDE SEQUENCE</scope>
    <source>
        <strain evidence="1">CBHHK067</strain>
    </source>
</reference>
<gene>
    <name evidence="1" type="ORF">B0H17DRAFT_1126945</name>
</gene>
<dbReference type="Proteomes" id="UP001221757">
    <property type="component" value="Unassembled WGS sequence"/>
</dbReference>